<organism evidence="3 4">
    <name type="scientific">Ensete ventricosum</name>
    <name type="common">Abyssinian banana</name>
    <name type="synonym">Musa ensete</name>
    <dbReference type="NCBI Taxonomy" id="4639"/>
    <lineage>
        <taxon>Eukaryota</taxon>
        <taxon>Viridiplantae</taxon>
        <taxon>Streptophyta</taxon>
        <taxon>Embryophyta</taxon>
        <taxon>Tracheophyta</taxon>
        <taxon>Spermatophyta</taxon>
        <taxon>Magnoliopsida</taxon>
        <taxon>Liliopsida</taxon>
        <taxon>Zingiberales</taxon>
        <taxon>Musaceae</taxon>
        <taxon>Ensete</taxon>
    </lineage>
</organism>
<evidence type="ECO:0000313" key="4">
    <source>
        <dbReference type="Proteomes" id="UP000287651"/>
    </source>
</evidence>
<proteinExistence type="predicted"/>
<dbReference type="CDD" id="cd01958">
    <property type="entry name" value="HPS_like"/>
    <property type="match status" value="1"/>
</dbReference>
<dbReference type="InterPro" id="IPR051636">
    <property type="entry name" value="Plant_LTP/defense-related"/>
</dbReference>
<accession>A0A426Z5E3</accession>
<dbReference type="AlphaFoldDB" id="A0A426Z5E3"/>
<dbReference type="InterPro" id="IPR036312">
    <property type="entry name" value="Bifun_inhib/LTP/seed_sf"/>
</dbReference>
<dbReference type="SUPFAM" id="SSF47699">
    <property type="entry name" value="Bifunctional inhibitor/lipid-transfer protein/seed storage 2S albumin"/>
    <property type="match status" value="1"/>
</dbReference>
<dbReference type="PANTHER" id="PTHR31731">
    <property type="match status" value="1"/>
</dbReference>
<dbReference type="PROSITE" id="PS51257">
    <property type="entry name" value="PROKAR_LIPOPROTEIN"/>
    <property type="match status" value="1"/>
</dbReference>
<evidence type="ECO:0000313" key="3">
    <source>
        <dbReference type="EMBL" id="RRT59194.1"/>
    </source>
</evidence>
<feature type="domain" description="Hydrophobic seed protein" evidence="2">
    <location>
        <begin position="45"/>
        <end position="123"/>
    </location>
</feature>
<gene>
    <name evidence="3" type="ORF">B296_00020504</name>
</gene>
<sequence length="264" mass="27723">MASKASASAALVLALNLVFVALTSACGTACTPATKPTPSPSHGKCPVDTLKLAACGNVLNGLIKVGVGKFPKQPCECCTLIDGLVDLEAAVCLCTAIKANVLGIHLDLPINFSLLLNYCGPSKEQKGQMTTMMMNTGKLRALELSGDLLATVVDEKGEVDGDVEVDAKDVGLKRGAKAHSGLEVEETFDEGAALAWLLRELTGTDSDEAIEHIGAGSQFKRVNRAFAVGRLWCGLGELRSRCWASAAATGECKEEEVEDEEEAK</sequence>
<reference evidence="3 4" key="1">
    <citation type="journal article" date="2014" name="Agronomy (Basel)">
        <title>A Draft Genome Sequence for Ensete ventricosum, the Drought-Tolerant Tree Against Hunger.</title>
        <authorList>
            <person name="Harrison J."/>
            <person name="Moore K.A."/>
            <person name="Paszkiewicz K."/>
            <person name="Jones T."/>
            <person name="Grant M."/>
            <person name="Ambacheew D."/>
            <person name="Muzemil S."/>
            <person name="Studholme D.J."/>
        </authorList>
    </citation>
    <scope>NUCLEOTIDE SEQUENCE [LARGE SCALE GENOMIC DNA]</scope>
</reference>
<feature type="chain" id="PRO_5019148057" description="Hydrophobic seed protein domain-containing protein" evidence="1">
    <location>
        <begin position="26"/>
        <end position="264"/>
    </location>
</feature>
<comment type="caution">
    <text evidence="3">The sequence shown here is derived from an EMBL/GenBank/DDBJ whole genome shotgun (WGS) entry which is preliminary data.</text>
</comment>
<keyword evidence="1" id="KW-0732">Signal</keyword>
<feature type="signal peptide" evidence="1">
    <location>
        <begin position="1"/>
        <end position="25"/>
    </location>
</feature>
<dbReference type="InterPro" id="IPR027923">
    <property type="entry name" value="Hydrophob_seed_dom"/>
</dbReference>
<dbReference type="Proteomes" id="UP000287651">
    <property type="component" value="Unassembled WGS sequence"/>
</dbReference>
<dbReference type="Pfam" id="PF14547">
    <property type="entry name" value="Hydrophob_seed"/>
    <property type="match status" value="1"/>
</dbReference>
<dbReference type="Gene3D" id="1.10.110.10">
    <property type="entry name" value="Plant lipid-transfer and hydrophobic proteins"/>
    <property type="match status" value="1"/>
</dbReference>
<dbReference type="EMBL" id="AMZH03008324">
    <property type="protein sequence ID" value="RRT59194.1"/>
    <property type="molecule type" value="Genomic_DNA"/>
</dbReference>
<evidence type="ECO:0000256" key="1">
    <source>
        <dbReference type="SAM" id="SignalP"/>
    </source>
</evidence>
<evidence type="ECO:0000259" key="2">
    <source>
        <dbReference type="Pfam" id="PF14547"/>
    </source>
</evidence>
<protein>
    <recommendedName>
        <fullName evidence="2">Hydrophobic seed protein domain-containing protein</fullName>
    </recommendedName>
</protein>
<name>A0A426Z5E3_ENSVE</name>